<evidence type="ECO:0000259" key="12">
    <source>
        <dbReference type="Pfam" id="PF12166"/>
    </source>
</evidence>
<dbReference type="InterPro" id="IPR056768">
    <property type="entry name" value="THU_Piezo"/>
</dbReference>
<feature type="compositionally biased region" description="Acidic residues" evidence="10">
    <location>
        <begin position="1490"/>
        <end position="1501"/>
    </location>
</feature>
<feature type="transmembrane region" description="Helical" evidence="11">
    <location>
        <begin position="188"/>
        <end position="215"/>
    </location>
</feature>
<dbReference type="InterPro" id="IPR031334">
    <property type="entry name" value="Piezo_cap_dom"/>
</dbReference>
<feature type="domain" description="Piezo TM1-24" evidence="15">
    <location>
        <begin position="29"/>
        <end position="359"/>
    </location>
</feature>
<dbReference type="GO" id="GO:0008381">
    <property type="term" value="F:mechanosensitive monoatomic ion channel activity"/>
    <property type="evidence" value="ECO:0007669"/>
    <property type="project" value="InterPro"/>
</dbReference>
<feature type="transmembrane region" description="Helical" evidence="11">
    <location>
        <begin position="1195"/>
        <end position="1214"/>
    </location>
</feature>
<dbReference type="PANTHER" id="PTHR47049">
    <property type="entry name" value="PIEZO-TYPE MECHANOSENSITIVE ION CHANNEL HOMOLOG"/>
    <property type="match status" value="1"/>
</dbReference>
<feature type="domain" description="Piezo TM1-24" evidence="15">
    <location>
        <begin position="425"/>
        <end position="773"/>
    </location>
</feature>
<feature type="domain" description="Piezo non-specific cation channel cap" evidence="12">
    <location>
        <begin position="2098"/>
        <end position="2393"/>
    </location>
</feature>
<feature type="transmembrane region" description="Helical" evidence="11">
    <location>
        <begin position="1931"/>
        <end position="1951"/>
    </location>
</feature>
<evidence type="ECO:0000256" key="5">
    <source>
        <dbReference type="ARBA" id="ARBA00022692"/>
    </source>
</evidence>
<proteinExistence type="inferred from homology"/>
<feature type="transmembrane region" description="Helical" evidence="11">
    <location>
        <begin position="1050"/>
        <end position="1067"/>
    </location>
</feature>
<evidence type="ECO:0000313" key="17">
    <source>
        <dbReference type="EMBL" id="KAK3771248.1"/>
    </source>
</evidence>
<dbReference type="PANTHER" id="PTHR47049:SF2">
    <property type="entry name" value="PIEZO-TYPE MECHANOSENSITIVE ION CHANNEL HOMOLOG"/>
    <property type="match status" value="1"/>
</dbReference>
<feature type="transmembrane region" description="Helical" evidence="11">
    <location>
        <begin position="1866"/>
        <end position="1885"/>
    </location>
</feature>
<feature type="transmembrane region" description="Helical" evidence="11">
    <location>
        <begin position="1824"/>
        <end position="1846"/>
    </location>
</feature>
<sequence length="2413" mass="276898">MVARGHKFLTFLQFRIVLPLVLLSAAFLRYNAISLVYLLCLLVTPLLRIPSRGSMQGATGRFLRCMIPIGLLPVLGQIIFQVTLVALATTKRPYGHMLSNCSSKERLLRQIGFQRLDHASKVNILRLVVPDVIVLVTAIVTLVMAQRVFRVERLVSASTSQAPLLGTRTLSPSKNFIRLIMDFTQNTLLMAAGVIVPSIFGMVYFLVFLSVLTLWGCYKSMGRVFGFVRVILLIYTGSHIMILHLYQFQFFQDALDPLDLVARVLGLTGVVKTDCSDLDSILIHDNVRWSSFVNVGLLLALYWVLAFNMSIWRRRFRGADHPAYLRWLALRESQESISSYTSDRRPSVGQTQNETGSMVFSGSFNEEDEPEETEPKQLTQERLMDNYEYKEYGARKGSQVSSDQRITKAGAGSIASQNLGSVVDPRSSKYSDHEGASMQQTGMDQLGDSTQDLVKRKPWMSVIVLIMRQSYVLSLIAMMAWSITYHSWLTFALLLTACILWMMPNSRHACLRASPFVLIYAELLLMAGYIFNMNLKDELPSTAGTYKLAEVGLKRFTDPCLHLALQAFYTLFLVLTMRQYLSEVQSQSSEEEEGIRMQPRSRITFLDKLINTDVDIEVPKDFQKTTYDSKTMVYLGHFLWIILCKYWIVFCTVIMAVIALQQVFIYKIIYMFFFLIFIFIFQINFRLWRTINYAFWWLVIVYSMVVLIIIYTFQFEEFNKYWTSRIGISDQVLKDIGLIKYDTAGLFKNLLSPTSFLVFVILQVRYFHQPFLKLSDPDRFKNRNGTNSSNARSDDESNPNMITEDEEELPPRSSGEPVDNGQDTKGSWRKLLKKTIMNTSKLWNRFTVFMWRLGEIHIFKLVIIIIMVAALKDVSALTAVYVLVLAILLPFFRLRLLLSHLALLWTIIIILAKMIFQLRLVDTNIWKTQCDEPQVNGTSNSTEQNNAVWFGLEKVNVTGESISHYLQMYLVVLMLICLESIIRYHQKQHYNNPTVERPMKGIIFNKITRIDADNGLLPCIKFFANYFFYKFGLECCWVMTAILASVRCDGIALIYIALMGVLMVSSRRTVSRIWPIYKVFLAVILAIQFLVVLGFPRGACITYPWLTNSHFSINLRHWLFLPDYDEHILAYGLIADLLQLLLVCLQSSVFNIESNPDLMINYGGGDNKDIVEDVEANKPIPCEDFTIEQKKTIEVLKFLIFEHMFWVTMAIIFITGATRINIFSLFYVIAVFCFMWFGKEFFLKPLRSLLKMWNLLTGYCVFVIFCKVALQLVGCVYVKDLVDNGQCWLVQTFGVNCLLSHAEKPANVDLQCPVEKDDSGMAWDVVCLVFLLLQRRIYSSHYFRHVVDTIQAQNGLVSKGAELINRIMIREVNKQNALEKKVLIHIKEQMKALKKKQSSLKKDFKEPEEHFQAIRAGDYYLFEEDLNNKSTPMKKAPTTLDIGVERSSPEGPNPLQVIHTAHDQDMETATSNYEKSQQGHKQDSQSPTPEEAEEGTDEEVEPPTIGKLRTFLNFLCTIWYSIVDWIIRTCNRLSRNYRLVAKKLSLDLVQEKRKIVSSKIPSTVASGTEVMQDPVLVHHVSIEMEPNDTGYADRYISLDDLEKEDDEEMAAQFASNKDRLTRLFMAIGLLMASQSEMLCYLLMILDQMVYGSLLSLPLPLMVFLWGMLSVPRPSKTFWVTVITYIEAIVVCKYLFQFGFFPWNDNVIHDSPFYPPRIIGIEKKSYYANMDIALLLALFLHRSILRKYGLWRDSADISADLEIAETQEKDKKEIAIEAEMSKLDYDETEKEAVSKMGQGLSYVLGPFTKFFKQVTESSYNATTDVYAPMFFCDFILFLVLVFGFSSFGPAATSGDGDVATYIQDNKIPIPFIVMLILQFVFIVIDRGLFLRKNVLGKFIFQILLVIAIHIWMFFLLPSITERSFFNNRAAQLWYFIKCIYFGLSAYQIRCGYPTRILGNFLTKSYGILNMILFKGFLAIPFLLELRSVMDWMWTDSTLAIGNWLQMEDIYANIFVLKCWREIEKAYPQERSIKKNPIVKYISGGILLVIIIFIIWFPLVFFSFFNAVFISNPPTEATLNIGIGGYQPLFRTTALGESIRKLTDAEFNSLKSFYSRDRNAYSVISGYSASDITLVEFDGNSLSVWGINPPSLKKLSEDLKDDVSTNSLVLTMEVKFSREPDKALPTELSGFFSIDLRQKKYTSVRHSFASVINGTSSNVIEIPKFFPRFLRLASQSKAIVLEQLENSIGYSNITMELERTSSGALNEWWNLNELLYDGSVFHLKPSSTVKSVDKASFITFNDKKAPESLSFLSNYGIIGLYISFVVLVGRLLRSSTTNQYLTIMFRELPDVDKVLQLTLDIYLVREMKEFHLEEDLYAMLVFLYRSPDTMVKETRQTVRIGNIKKKEEGKKKKDD</sequence>
<reference evidence="17" key="1">
    <citation type="journal article" date="2023" name="G3 (Bethesda)">
        <title>A reference genome for the long-term kleptoplast-retaining sea slug Elysia crispata morphotype clarki.</title>
        <authorList>
            <person name="Eastman K.E."/>
            <person name="Pendleton A.L."/>
            <person name="Shaikh M.A."/>
            <person name="Suttiyut T."/>
            <person name="Ogas R."/>
            <person name="Tomko P."/>
            <person name="Gavelis G."/>
            <person name="Widhalm J.R."/>
            <person name="Wisecaver J.H."/>
        </authorList>
    </citation>
    <scope>NUCLEOTIDE SEQUENCE</scope>
    <source>
        <strain evidence="17">ECLA1</strain>
    </source>
</reference>
<feature type="region of interest" description="Disordered" evidence="10">
    <location>
        <begin position="782"/>
        <end position="825"/>
    </location>
</feature>
<feature type="transmembrane region" description="Helical" evidence="11">
    <location>
        <begin position="67"/>
        <end position="88"/>
    </location>
</feature>
<evidence type="ECO:0008006" key="19">
    <source>
        <dbReference type="Google" id="ProtNLM"/>
    </source>
</evidence>
<feature type="transmembrane region" description="Helical" evidence="11">
    <location>
        <begin position="1725"/>
        <end position="1744"/>
    </location>
</feature>
<feature type="transmembrane region" description="Helical" evidence="11">
    <location>
        <begin position="1220"/>
        <end position="1237"/>
    </location>
</feature>
<feature type="transmembrane region" description="Helical" evidence="11">
    <location>
        <begin position="901"/>
        <end position="918"/>
    </location>
</feature>
<feature type="transmembrane region" description="Helical" evidence="11">
    <location>
        <begin position="1128"/>
        <end position="1150"/>
    </location>
</feature>
<evidence type="ECO:0000313" key="18">
    <source>
        <dbReference type="Proteomes" id="UP001283361"/>
    </source>
</evidence>
<feature type="domain" description="Piezo transmembrane helical unit" evidence="14">
    <location>
        <begin position="1633"/>
        <end position="1751"/>
    </location>
</feature>
<feature type="transmembrane region" description="Helical" evidence="11">
    <location>
        <begin position="2310"/>
        <end position="2330"/>
    </location>
</feature>
<feature type="compositionally biased region" description="Basic and acidic residues" evidence="10">
    <location>
        <begin position="426"/>
        <end position="435"/>
    </location>
</feature>
<accession>A0AAE0ZKL5</accession>
<dbReference type="InterPro" id="IPR027272">
    <property type="entry name" value="Piezo"/>
</dbReference>
<feature type="transmembrane region" description="Helical" evidence="11">
    <location>
        <begin position="1677"/>
        <end position="1695"/>
    </location>
</feature>
<evidence type="ECO:0000256" key="8">
    <source>
        <dbReference type="ARBA" id="ARBA00023136"/>
    </source>
</evidence>
<feature type="compositionally biased region" description="Polar residues" evidence="10">
    <location>
        <begin position="1467"/>
        <end position="1476"/>
    </location>
</feature>
<evidence type="ECO:0000256" key="1">
    <source>
        <dbReference type="ARBA" id="ARBA00004651"/>
    </source>
</evidence>
<feature type="transmembrane region" description="Helical" evidence="11">
    <location>
        <begin position="485"/>
        <end position="503"/>
    </location>
</feature>
<dbReference type="Pfam" id="PF23188">
    <property type="entry name" value="THU_Piezo1"/>
    <property type="match status" value="1"/>
</dbReference>
<evidence type="ECO:0000256" key="2">
    <source>
        <dbReference type="ARBA" id="ARBA00007821"/>
    </source>
</evidence>
<feature type="region of interest" description="Disordered" evidence="10">
    <location>
        <begin position="425"/>
        <end position="444"/>
    </location>
</feature>
<feature type="domain" description="Piezo THU9 and anchor" evidence="16">
    <location>
        <begin position="1822"/>
        <end position="2061"/>
    </location>
</feature>
<dbReference type="Pfam" id="PF15917">
    <property type="entry name" value="Piezo_TM25-28"/>
    <property type="match status" value="1"/>
</dbReference>
<feature type="transmembrane region" description="Helical" evidence="11">
    <location>
        <begin position="693"/>
        <end position="713"/>
    </location>
</feature>
<protein>
    <recommendedName>
        <fullName evidence="19">Piezo-type mechanosensitive ion channel component</fullName>
    </recommendedName>
</protein>
<keyword evidence="18" id="KW-1185">Reference proteome</keyword>
<dbReference type="EMBL" id="JAWDGP010003760">
    <property type="protein sequence ID" value="KAK3771248.1"/>
    <property type="molecule type" value="Genomic_DNA"/>
</dbReference>
<feature type="transmembrane region" description="Helical" evidence="11">
    <location>
        <begin position="510"/>
        <end position="531"/>
    </location>
</feature>
<feature type="transmembrane region" description="Helical" evidence="11">
    <location>
        <begin position="849"/>
        <end position="870"/>
    </location>
</feature>
<evidence type="ECO:0000256" key="11">
    <source>
        <dbReference type="SAM" id="Phobius"/>
    </source>
</evidence>
<dbReference type="InterPro" id="IPR056770">
    <property type="entry name" value="Piezo_THU9_anchor"/>
</dbReference>
<evidence type="ECO:0000256" key="3">
    <source>
        <dbReference type="ARBA" id="ARBA00022448"/>
    </source>
</evidence>
<dbReference type="InterPro" id="IPR031805">
    <property type="entry name" value="Piezo_TM25-28"/>
</dbReference>
<keyword evidence="9" id="KW-0407">Ion channel</keyword>
<gene>
    <name evidence="17" type="ORF">RRG08_024328</name>
</gene>
<keyword evidence="4" id="KW-1003">Cell membrane</keyword>
<feature type="transmembrane region" description="Helical" evidence="11">
    <location>
        <begin position="1963"/>
        <end position="1982"/>
    </location>
</feature>
<comment type="subcellular location">
    <subcellularLocation>
        <location evidence="1">Cell membrane</location>
        <topology evidence="1">Multi-pass membrane protein</topology>
    </subcellularLocation>
</comment>
<feature type="transmembrane region" description="Helical" evidence="11">
    <location>
        <begin position="459"/>
        <end position="479"/>
    </location>
</feature>
<feature type="transmembrane region" description="Helical" evidence="11">
    <location>
        <begin position="1897"/>
        <end position="1919"/>
    </location>
</feature>
<feature type="transmembrane region" description="Helical" evidence="11">
    <location>
        <begin position="289"/>
        <end position="307"/>
    </location>
</feature>
<feature type="region of interest" description="Disordered" evidence="10">
    <location>
        <begin position="339"/>
        <end position="377"/>
    </location>
</feature>
<dbReference type="Pfam" id="PF24871">
    <property type="entry name" value="Piezo_TM1-24"/>
    <property type="match status" value="2"/>
</dbReference>
<evidence type="ECO:0000259" key="15">
    <source>
        <dbReference type="Pfam" id="PF24871"/>
    </source>
</evidence>
<evidence type="ECO:0000256" key="7">
    <source>
        <dbReference type="ARBA" id="ARBA00023065"/>
    </source>
</evidence>
<feature type="transmembrane region" description="Helical" evidence="11">
    <location>
        <begin position="962"/>
        <end position="982"/>
    </location>
</feature>
<keyword evidence="7" id="KW-0406">Ion transport</keyword>
<feature type="transmembrane region" description="Helical" evidence="11">
    <location>
        <begin position="124"/>
        <end position="145"/>
    </location>
</feature>
<evidence type="ECO:0000259" key="16">
    <source>
        <dbReference type="Pfam" id="PF24874"/>
    </source>
</evidence>
<dbReference type="GO" id="GO:0005886">
    <property type="term" value="C:plasma membrane"/>
    <property type="evidence" value="ECO:0007669"/>
    <property type="project" value="UniProtKB-SubCell"/>
</dbReference>
<keyword evidence="6 11" id="KW-1133">Transmembrane helix</keyword>
<feature type="transmembrane region" description="Helical" evidence="11">
    <location>
        <begin position="2002"/>
        <end position="2018"/>
    </location>
</feature>
<evidence type="ECO:0000259" key="13">
    <source>
        <dbReference type="Pfam" id="PF15917"/>
    </source>
</evidence>
<keyword evidence="5 11" id="KW-0812">Transmembrane</keyword>
<feature type="transmembrane region" description="Helical" evidence="11">
    <location>
        <begin position="20"/>
        <end position="47"/>
    </location>
</feature>
<feature type="transmembrane region" description="Helical" evidence="11">
    <location>
        <begin position="2039"/>
        <end position="2063"/>
    </location>
</feature>
<name>A0AAE0ZKL5_9GAST</name>
<dbReference type="Pfam" id="PF24874">
    <property type="entry name" value="Piezo_THU9_anchor"/>
    <property type="match status" value="1"/>
</dbReference>
<feature type="transmembrane region" description="Helical" evidence="11">
    <location>
        <begin position="227"/>
        <end position="246"/>
    </location>
</feature>
<dbReference type="Proteomes" id="UP001283361">
    <property type="component" value="Unassembled WGS sequence"/>
</dbReference>
<comment type="similarity">
    <text evidence="2">Belongs to the PIEZO (TC 1.A.75) family.</text>
</comment>
<feature type="domain" description="Piezo TM25-28" evidence="13">
    <location>
        <begin position="1176"/>
        <end position="1410"/>
    </location>
</feature>
<feature type="transmembrane region" description="Helical" evidence="11">
    <location>
        <begin position="638"/>
        <end position="658"/>
    </location>
</feature>
<feature type="compositionally biased region" description="Polar residues" evidence="10">
    <location>
        <begin position="348"/>
        <end position="364"/>
    </location>
</feature>
<evidence type="ECO:0000256" key="9">
    <source>
        <dbReference type="ARBA" id="ARBA00023303"/>
    </source>
</evidence>
<feature type="transmembrane region" description="Helical" evidence="11">
    <location>
        <begin position="876"/>
        <end position="894"/>
    </location>
</feature>
<evidence type="ECO:0000256" key="6">
    <source>
        <dbReference type="ARBA" id="ARBA00022989"/>
    </source>
</evidence>
<dbReference type="Pfam" id="PF12166">
    <property type="entry name" value="Piezo_cap"/>
    <property type="match status" value="1"/>
</dbReference>
<dbReference type="InterPro" id="IPR056769">
    <property type="entry name" value="Piezo_TM1-24"/>
</dbReference>
<feature type="transmembrane region" description="Helical" evidence="11">
    <location>
        <begin position="1079"/>
        <end position="1106"/>
    </location>
</feature>
<feature type="region of interest" description="Disordered" evidence="10">
    <location>
        <begin position="1432"/>
        <end position="1502"/>
    </location>
</feature>
<feature type="transmembrane region" description="Helical" evidence="11">
    <location>
        <begin position="1649"/>
        <end position="1670"/>
    </location>
</feature>
<feature type="transmembrane region" description="Helical" evidence="11">
    <location>
        <begin position="1026"/>
        <end position="1044"/>
    </location>
</feature>
<keyword evidence="8 11" id="KW-0472">Membrane</keyword>
<feature type="transmembrane region" description="Helical" evidence="11">
    <location>
        <begin position="664"/>
        <end position="681"/>
    </location>
</feature>
<evidence type="ECO:0000256" key="4">
    <source>
        <dbReference type="ARBA" id="ARBA00022475"/>
    </source>
</evidence>
<feature type="transmembrane region" description="Helical" evidence="11">
    <location>
        <begin position="1249"/>
        <end position="1270"/>
    </location>
</feature>
<keyword evidence="3" id="KW-0813">Transport</keyword>
<evidence type="ECO:0000256" key="10">
    <source>
        <dbReference type="SAM" id="MobiDB-lite"/>
    </source>
</evidence>
<organism evidence="17 18">
    <name type="scientific">Elysia crispata</name>
    <name type="common">lettuce slug</name>
    <dbReference type="NCBI Taxonomy" id="231223"/>
    <lineage>
        <taxon>Eukaryota</taxon>
        <taxon>Metazoa</taxon>
        <taxon>Spiralia</taxon>
        <taxon>Lophotrochozoa</taxon>
        <taxon>Mollusca</taxon>
        <taxon>Gastropoda</taxon>
        <taxon>Heterobranchia</taxon>
        <taxon>Euthyneura</taxon>
        <taxon>Panpulmonata</taxon>
        <taxon>Sacoglossa</taxon>
        <taxon>Placobranchoidea</taxon>
        <taxon>Plakobranchidae</taxon>
        <taxon>Elysia</taxon>
    </lineage>
</organism>
<evidence type="ECO:0000259" key="14">
    <source>
        <dbReference type="Pfam" id="PF23188"/>
    </source>
</evidence>
<comment type="caution">
    <text evidence="17">The sequence shown here is derived from an EMBL/GenBank/DDBJ whole genome shotgun (WGS) entry which is preliminary data.</text>
</comment>